<comment type="caution">
    <text evidence="2">The sequence shown here is derived from an EMBL/GenBank/DDBJ whole genome shotgun (WGS) entry which is preliminary data.</text>
</comment>
<dbReference type="STRING" id="994479.GCA_000194155_07740"/>
<dbReference type="EMBL" id="PJNB01000001">
    <property type="protein sequence ID" value="PKW12612.1"/>
    <property type="molecule type" value="Genomic_DNA"/>
</dbReference>
<evidence type="ECO:0000313" key="2">
    <source>
        <dbReference type="EMBL" id="PKW12612.1"/>
    </source>
</evidence>
<dbReference type="Proteomes" id="UP000233786">
    <property type="component" value="Unassembled WGS sequence"/>
</dbReference>
<dbReference type="AlphaFoldDB" id="A0A2N3XPS6"/>
<accession>A0A2N3XPS6</accession>
<name>A0A2N3XPS6_SACSN</name>
<gene>
    <name evidence="2" type="ORF">A8926_0077</name>
</gene>
<feature type="region of interest" description="Disordered" evidence="1">
    <location>
        <begin position="1"/>
        <end position="20"/>
    </location>
</feature>
<evidence type="ECO:0000256" key="1">
    <source>
        <dbReference type="SAM" id="MobiDB-lite"/>
    </source>
</evidence>
<reference evidence="2" key="1">
    <citation type="submission" date="2017-12" db="EMBL/GenBank/DDBJ databases">
        <title>Sequencing the genomes of 1000 Actinobacteria strains.</title>
        <authorList>
            <person name="Klenk H.-P."/>
        </authorList>
    </citation>
    <scope>NUCLEOTIDE SEQUENCE [LARGE SCALE GENOMIC DNA]</scope>
    <source>
        <strain evidence="2">DSM 44228</strain>
    </source>
</reference>
<evidence type="ECO:0000313" key="3">
    <source>
        <dbReference type="Proteomes" id="UP000233786"/>
    </source>
</evidence>
<sequence length="188" mass="20013">MVARQETASGYPIGVPRNPDTWRGARHGGAGVVVTSDFRQLGQMTRGVITALGLAVYDLEAGRYEAADRERLAGYLDNLAAALRADGNQCRFHSLPREYAEFCHRVAGRFIHHVPNDAPNALPGRGTSVEARARTVKAIQRAGFPVDGELWTDAAAKCSPGDAEDGCCAASGVDGNENTGNQTPPPVR</sequence>
<feature type="region of interest" description="Disordered" evidence="1">
    <location>
        <begin position="169"/>
        <end position="188"/>
    </location>
</feature>
<keyword evidence="3" id="KW-1185">Reference proteome</keyword>
<proteinExistence type="predicted"/>
<organism evidence="2 3">
    <name type="scientific">Saccharopolyspora spinosa</name>
    <dbReference type="NCBI Taxonomy" id="60894"/>
    <lineage>
        <taxon>Bacteria</taxon>
        <taxon>Bacillati</taxon>
        <taxon>Actinomycetota</taxon>
        <taxon>Actinomycetes</taxon>
        <taxon>Pseudonocardiales</taxon>
        <taxon>Pseudonocardiaceae</taxon>
        <taxon>Saccharopolyspora</taxon>
    </lineage>
</organism>
<protein>
    <submittedName>
        <fullName evidence="2">Uncharacterized protein</fullName>
    </submittedName>
</protein>